<evidence type="ECO:0000256" key="1">
    <source>
        <dbReference type="ARBA" id="ARBA00022448"/>
    </source>
</evidence>
<reference evidence="5 6" key="1">
    <citation type="journal article" date="2015" name="Genome Announc.">
        <title>Expanding the biotechnology potential of lactobacilli through comparative genomics of 213 strains and associated genera.</title>
        <authorList>
            <person name="Sun Z."/>
            <person name="Harris H.M."/>
            <person name="McCann A."/>
            <person name="Guo C."/>
            <person name="Argimon S."/>
            <person name="Zhang W."/>
            <person name="Yang X."/>
            <person name="Jeffery I.B."/>
            <person name="Cooney J.C."/>
            <person name="Kagawa T.F."/>
            <person name="Liu W."/>
            <person name="Song Y."/>
            <person name="Salvetti E."/>
            <person name="Wrobel A."/>
            <person name="Rasinkangas P."/>
            <person name="Parkhill J."/>
            <person name="Rea M.C."/>
            <person name="O'Sullivan O."/>
            <person name="Ritari J."/>
            <person name="Douillard F.P."/>
            <person name="Paul Ross R."/>
            <person name="Yang R."/>
            <person name="Briner A.E."/>
            <person name="Felis G.E."/>
            <person name="de Vos W.M."/>
            <person name="Barrangou R."/>
            <person name="Klaenhammer T.R."/>
            <person name="Caufield P.W."/>
            <person name="Cui Y."/>
            <person name="Zhang H."/>
            <person name="O'Toole P.W."/>
        </authorList>
    </citation>
    <scope>NUCLEOTIDE SEQUENCE [LARGE SCALE GENOMIC DNA]</scope>
    <source>
        <strain evidence="5 6">DSM 20253</strain>
    </source>
</reference>
<dbReference type="Pfam" id="PF13732">
    <property type="entry name" value="DrrA1-3_C"/>
    <property type="match status" value="1"/>
</dbReference>
<dbReference type="PANTHER" id="PTHR42939">
    <property type="entry name" value="ABC TRANSPORTER ATP-BINDING PROTEIN ALBC-RELATED"/>
    <property type="match status" value="1"/>
</dbReference>
<sequence>MLAIKQLSKQFGTKKVLNQIDFSVQPGRIVGLLGKNGAGKTTIFHSILNFIQYQGQIVWDDHQLTERDYDRIGYLPEERSLMTKLTVAQQVIYLANLKGMRTKVVKKILPDWLTALQVKGGAADKIASLSKGNQQKIQLICTLIHQPDLIILDEPFSGLDPLNTALLRNIILREKKRGAMILFSDHNMNNVENICDDIVLINQGQVRLKGEMIQIREQYGSTRIIVETPLKAAALKSLPHVCSVTPIRNRYRIIIEDEKYGPEIFAAVSGGQYIKAFDQQPPTLTEIFKQEVDQ</sequence>
<keyword evidence="1" id="KW-0813">Transport</keyword>
<protein>
    <submittedName>
        <fullName evidence="5">ABC transporter, ATP-binding protein</fullName>
    </submittedName>
</protein>
<evidence type="ECO:0000313" key="6">
    <source>
        <dbReference type="Proteomes" id="UP000051638"/>
    </source>
</evidence>
<evidence type="ECO:0000256" key="3">
    <source>
        <dbReference type="ARBA" id="ARBA00022840"/>
    </source>
</evidence>
<dbReference type="EMBL" id="AYYI01000033">
    <property type="protein sequence ID" value="KRM98461.1"/>
    <property type="molecule type" value="Genomic_DNA"/>
</dbReference>
<organism evidence="5 6">
    <name type="scientific">Loigolactobacillus rennini DSM 20253</name>
    <dbReference type="NCBI Taxonomy" id="1423796"/>
    <lineage>
        <taxon>Bacteria</taxon>
        <taxon>Bacillati</taxon>
        <taxon>Bacillota</taxon>
        <taxon>Bacilli</taxon>
        <taxon>Lactobacillales</taxon>
        <taxon>Lactobacillaceae</taxon>
        <taxon>Loigolactobacillus</taxon>
    </lineage>
</organism>
<dbReference type="InterPro" id="IPR027417">
    <property type="entry name" value="P-loop_NTPase"/>
</dbReference>
<dbReference type="InterPro" id="IPR051782">
    <property type="entry name" value="ABC_Transporter_VariousFunc"/>
</dbReference>
<dbReference type="PATRIC" id="fig|1423796.3.peg.1308"/>
<dbReference type="SMART" id="SM00382">
    <property type="entry name" value="AAA"/>
    <property type="match status" value="1"/>
</dbReference>
<evidence type="ECO:0000256" key="2">
    <source>
        <dbReference type="ARBA" id="ARBA00022741"/>
    </source>
</evidence>
<dbReference type="GO" id="GO:0005524">
    <property type="term" value="F:ATP binding"/>
    <property type="evidence" value="ECO:0007669"/>
    <property type="project" value="UniProtKB-KW"/>
</dbReference>
<dbReference type="InterPro" id="IPR003593">
    <property type="entry name" value="AAA+_ATPase"/>
</dbReference>
<comment type="caution">
    <text evidence="5">The sequence shown here is derived from an EMBL/GenBank/DDBJ whole genome shotgun (WGS) entry which is preliminary data.</text>
</comment>
<dbReference type="Proteomes" id="UP000051638">
    <property type="component" value="Unassembled WGS sequence"/>
</dbReference>
<keyword evidence="2" id="KW-0547">Nucleotide-binding</keyword>
<dbReference type="SUPFAM" id="SSF52540">
    <property type="entry name" value="P-loop containing nucleoside triphosphate hydrolases"/>
    <property type="match status" value="1"/>
</dbReference>
<keyword evidence="6" id="KW-1185">Reference proteome</keyword>
<dbReference type="PROSITE" id="PS00211">
    <property type="entry name" value="ABC_TRANSPORTER_1"/>
    <property type="match status" value="1"/>
</dbReference>
<name>A0A0R2D3D1_9LACO</name>
<dbReference type="RefSeq" id="WP_057873853.1">
    <property type="nucleotide sequence ID" value="NZ_AYYI01000033.1"/>
</dbReference>
<dbReference type="STRING" id="1423796.FC24_GL001282"/>
<dbReference type="InterPro" id="IPR003439">
    <property type="entry name" value="ABC_transporter-like_ATP-bd"/>
</dbReference>
<proteinExistence type="predicted"/>
<dbReference type="OrthoDB" id="9801987at2"/>
<evidence type="ECO:0000259" key="4">
    <source>
        <dbReference type="PROSITE" id="PS50893"/>
    </source>
</evidence>
<dbReference type="PANTHER" id="PTHR42939:SF1">
    <property type="entry name" value="ABC TRANSPORTER ATP-BINDING PROTEIN ALBC-RELATED"/>
    <property type="match status" value="1"/>
</dbReference>
<gene>
    <name evidence="5" type="ORF">FC24_GL001282</name>
</gene>
<keyword evidence="3 5" id="KW-0067">ATP-binding</keyword>
<dbReference type="GO" id="GO:0016887">
    <property type="term" value="F:ATP hydrolysis activity"/>
    <property type="evidence" value="ECO:0007669"/>
    <property type="project" value="InterPro"/>
</dbReference>
<dbReference type="AlphaFoldDB" id="A0A0R2D3D1"/>
<dbReference type="Pfam" id="PF00005">
    <property type="entry name" value="ABC_tran"/>
    <property type="match status" value="1"/>
</dbReference>
<dbReference type="PROSITE" id="PS50893">
    <property type="entry name" value="ABC_TRANSPORTER_2"/>
    <property type="match status" value="1"/>
</dbReference>
<dbReference type="Gene3D" id="3.40.50.300">
    <property type="entry name" value="P-loop containing nucleotide triphosphate hydrolases"/>
    <property type="match status" value="1"/>
</dbReference>
<dbReference type="InterPro" id="IPR025302">
    <property type="entry name" value="DrrA1/2-like_C"/>
</dbReference>
<dbReference type="InterPro" id="IPR017871">
    <property type="entry name" value="ABC_transporter-like_CS"/>
</dbReference>
<accession>A0A0R2D3D1</accession>
<feature type="domain" description="ABC transporter" evidence="4">
    <location>
        <begin position="2"/>
        <end position="228"/>
    </location>
</feature>
<evidence type="ECO:0000313" key="5">
    <source>
        <dbReference type="EMBL" id="KRM98461.1"/>
    </source>
</evidence>